<dbReference type="AlphaFoldDB" id="A0AAX4HGA7"/>
<dbReference type="RefSeq" id="XP_062879727.1">
    <property type="nucleotide sequence ID" value="XM_063023657.1"/>
</dbReference>
<feature type="compositionally biased region" description="Pro residues" evidence="1">
    <location>
        <begin position="111"/>
        <end position="121"/>
    </location>
</feature>
<dbReference type="EMBL" id="CP138899">
    <property type="protein sequence ID" value="WPK27349.1"/>
    <property type="molecule type" value="Genomic_DNA"/>
</dbReference>
<protein>
    <submittedName>
        <fullName evidence="2">Uncharacterized protein</fullName>
    </submittedName>
</protein>
<feature type="compositionally biased region" description="Polar residues" evidence="1">
    <location>
        <begin position="90"/>
        <end position="104"/>
    </location>
</feature>
<organism evidence="2 3">
    <name type="scientific">Australozyma saopauloensis</name>
    <dbReference type="NCBI Taxonomy" id="291208"/>
    <lineage>
        <taxon>Eukaryota</taxon>
        <taxon>Fungi</taxon>
        <taxon>Dikarya</taxon>
        <taxon>Ascomycota</taxon>
        <taxon>Saccharomycotina</taxon>
        <taxon>Pichiomycetes</taxon>
        <taxon>Metschnikowiaceae</taxon>
        <taxon>Australozyma</taxon>
    </lineage>
</organism>
<dbReference type="Proteomes" id="UP001338582">
    <property type="component" value="Chromosome 6"/>
</dbReference>
<evidence type="ECO:0000256" key="1">
    <source>
        <dbReference type="SAM" id="MobiDB-lite"/>
    </source>
</evidence>
<accession>A0AAX4HGA7</accession>
<dbReference type="KEGG" id="asau:88175794"/>
<evidence type="ECO:0000313" key="3">
    <source>
        <dbReference type="Proteomes" id="UP001338582"/>
    </source>
</evidence>
<proteinExistence type="predicted"/>
<keyword evidence="3" id="KW-1185">Reference proteome</keyword>
<dbReference type="GeneID" id="88175794"/>
<sequence>MNLRNGRRNNTNAFLNVINDSDSDLSIDIDTVLQPSSATIANRVSDTTLDQENIPFLVEDGSSALSFTNTVLVSTPVNLGMVAHIEEAESSNSSSTKDNGTHPQAISRVPPELPSRAPRPLPPKDDQVIEGGGEKEEWRLAPMDHNVSLCFETIQYESSADVEENLRRSILNRPKSSCPENDIVWGGYEVNHDAVFEDKNPFRFKISDDDRKRAYMYDLKELQGIDVSQMPNLQRLPDSGSWLQRQGYPDLRCSSGNDLSMKGSSSVQNCQELITNEKTANKYSVHSHRFRLDDQLIDVRIGLRNAHFEEIQKHSGSEPKCSGFFSEKVPKFFNRASKLFSNDVSRLESGESILKHWSVHEV</sequence>
<name>A0AAX4HGA7_9ASCO</name>
<feature type="region of interest" description="Disordered" evidence="1">
    <location>
        <begin position="88"/>
        <end position="130"/>
    </location>
</feature>
<gene>
    <name evidence="2" type="ORF">PUMCH_004734</name>
</gene>
<evidence type="ECO:0000313" key="2">
    <source>
        <dbReference type="EMBL" id="WPK27349.1"/>
    </source>
</evidence>
<reference evidence="2 3" key="1">
    <citation type="submission" date="2023-10" db="EMBL/GenBank/DDBJ databases">
        <title>Draft Genome Sequence of Candida saopaulonensis from a very Premature Infant with Sepsis.</title>
        <authorList>
            <person name="Ning Y."/>
            <person name="Dai R."/>
            <person name="Xiao M."/>
            <person name="Xu Y."/>
            <person name="Yan Q."/>
            <person name="Zhang L."/>
        </authorList>
    </citation>
    <scope>NUCLEOTIDE SEQUENCE [LARGE SCALE GENOMIC DNA]</scope>
    <source>
        <strain evidence="2 3">19XY460</strain>
    </source>
</reference>